<keyword evidence="4 8" id="KW-0812">Transmembrane</keyword>
<evidence type="ECO:0000256" key="4">
    <source>
        <dbReference type="ARBA" id="ARBA00022692"/>
    </source>
</evidence>
<dbReference type="EMBL" id="PYBJ01000019">
    <property type="protein sequence ID" value="PSM40255.1"/>
    <property type="molecule type" value="Genomic_DNA"/>
</dbReference>
<dbReference type="AlphaFoldDB" id="A0A2P8Q229"/>
<reference evidence="10 11" key="1">
    <citation type="submission" date="2018-03" db="EMBL/GenBank/DDBJ databases">
        <title>Streptomyces dioscori sp. nov., a novel endophytic actinobacterium isolated from bulbil of Dioscorea bulbifera L.</title>
        <authorList>
            <person name="Zhikuan W."/>
        </authorList>
    </citation>
    <scope>NUCLEOTIDE SEQUENCE [LARGE SCALE GENOMIC DNA]</scope>
    <source>
        <strain evidence="10 11">A217</strain>
    </source>
</reference>
<evidence type="ECO:0000256" key="6">
    <source>
        <dbReference type="ARBA" id="ARBA00023136"/>
    </source>
</evidence>
<protein>
    <submittedName>
        <fullName evidence="10">Polysaccharide biosynthesis protein</fullName>
    </submittedName>
</protein>
<dbReference type="PANTHER" id="PTHR32309">
    <property type="entry name" value="TYROSINE-PROTEIN KINASE"/>
    <property type="match status" value="1"/>
</dbReference>
<dbReference type="InterPro" id="IPR050445">
    <property type="entry name" value="Bact_polysacc_biosynth/exp"/>
</dbReference>
<accession>A0A2P8Q229</accession>
<evidence type="ECO:0000256" key="8">
    <source>
        <dbReference type="SAM" id="Phobius"/>
    </source>
</evidence>
<dbReference type="InterPro" id="IPR003856">
    <property type="entry name" value="LPS_length_determ_N"/>
</dbReference>
<feature type="transmembrane region" description="Helical" evidence="8">
    <location>
        <begin position="21"/>
        <end position="40"/>
    </location>
</feature>
<evidence type="ECO:0000313" key="10">
    <source>
        <dbReference type="EMBL" id="PSM40255.1"/>
    </source>
</evidence>
<feature type="transmembrane region" description="Helical" evidence="8">
    <location>
        <begin position="228"/>
        <end position="249"/>
    </location>
</feature>
<comment type="caution">
    <text evidence="10">The sequence shown here is derived from an EMBL/GenBank/DDBJ whole genome shotgun (WGS) entry which is preliminary data.</text>
</comment>
<evidence type="ECO:0000313" key="11">
    <source>
        <dbReference type="Proteomes" id="UP000240429"/>
    </source>
</evidence>
<keyword evidence="3" id="KW-1003">Cell membrane</keyword>
<evidence type="ECO:0000256" key="7">
    <source>
        <dbReference type="SAM" id="MobiDB-lite"/>
    </source>
</evidence>
<keyword evidence="5 8" id="KW-1133">Transmembrane helix</keyword>
<feature type="domain" description="Polysaccharide chain length determinant N-terminal" evidence="9">
    <location>
        <begin position="4"/>
        <end position="66"/>
    </location>
</feature>
<gene>
    <name evidence="10" type="ORF">C6Y14_26430</name>
</gene>
<organism evidence="10 11">
    <name type="scientific">Streptomyces dioscori</name>
    <dbReference type="NCBI Taxonomy" id="2109333"/>
    <lineage>
        <taxon>Bacteria</taxon>
        <taxon>Bacillati</taxon>
        <taxon>Actinomycetota</taxon>
        <taxon>Actinomycetes</taxon>
        <taxon>Kitasatosporales</taxon>
        <taxon>Streptomycetaceae</taxon>
        <taxon>Streptomyces</taxon>
        <taxon>Streptomyces aurantiacus group</taxon>
    </lineage>
</organism>
<name>A0A2P8Q229_9ACTN</name>
<dbReference type="OrthoDB" id="4328186at2"/>
<proteinExistence type="inferred from homology"/>
<dbReference type="RefSeq" id="WP_107019333.1">
    <property type="nucleotide sequence ID" value="NZ_KZ679048.1"/>
</dbReference>
<comment type="subcellular location">
    <subcellularLocation>
        <location evidence="1">Cell membrane</location>
        <topology evidence="1">Multi-pass membrane protein</topology>
    </subcellularLocation>
</comment>
<comment type="similarity">
    <text evidence="2">Belongs to the CpsC/CapA family.</text>
</comment>
<evidence type="ECO:0000256" key="5">
    <source>
        <dbReference type="ARBA" id="ARBA00022989"/>
    </source>
</evidence>
<dbReference type="Pfam" id="PF02706">
    <property type="entry name" value="Wzz"/>
    <property type="match status" value="1"/>
</dbReference>
<dbReference type="PANTHER" id="PTHR32309:SF31">
    <property type="entry name" value="CAPSULAR EXOPOLYSACCHARIDE FAMILY"/>
    <property type="match status" value="1"/>
</dbReference>
<evidence type="ECO:0000256" key="1">
    <source>
        <dbReference type="ARBA" id="ARBA00004651"/>
    </source>
</evidence>
<feature type="region of interest" description="Disordered" evidence="7">
    <location>
        <begin position="427"/>
        <end position="455"/>
    </location>
</feature>
<dbReference type="GO" id="GO:0005886">
    <property type="term" value="C:plasma membrane"/>
    <property type="evidence" value="ECO:0007669"/>
    <property type="project" value="UniProtKB-SubCell"/>
</dbReference>
<keyword evidence="11" id="KW-1185">Reference proteome</keyword>
<sequence length="455" mass="48188">MSDDTIRLVTIGRILRRRRRLLALLVVVGALVGYGTSVLFPPKYTAVASVLLPGQWEERELLTQAEIATSSVVIDRVAATLRWQGVSGSDLRDQVSAAAANGNIIKISGTAGSPERAQRLADRSAQQFVAFAARVAGDGTDSDAATGPEALRQQVEETNRRITELSKAADPGQTVESVQARTALANLRTALEEAMQKLDEADPATSKAGMVVMGPAARPTGEAPPTRVQLVVGGALLAFLLTVIAHLAAARMNRRLRTEPEIAAALGSTLLGTVDVPEERPAHGQRDSGRPARIRRLLGVDTRWDDPDPQSYGDEAGRRIRYRRVCVRLRNQLPAPRRLLVVVPEGDETARRAADQLVAEAKSDPVLRVVDVAVSQPMVPDRDTESGVLVVLSAGSWTAGELAAVAEACADARHEVVGIVVAGTVRARPASSADRPEDSTPLALAVPGTTTGGSA</sequence>
<evidence type="ECO:0000259" key="9">
    <source>
        <dbReference type="Pfam" id="PF02706"/>
    </source>
</evidence>
<evidence type="ECO:0000256" key="3">
    <source>
        <dbReference type="ARBA" id="ARBA00022475"/>
    </source>
</evidence>
<dbReference type="Proteomes" id="UP000240429">
    <property type="component" value="Unassembled WGS sequence"/>
</dbReference>
<keyword evidence="6 8" id="KW-0472">Membrane</keyword>
<evidence type="ECO:0000256" key="2">
    <source>
        <dbReference type="ARBA" id="ARBA00006683"/>
    </source>
</evidence>